<evidence type="ECO:0008006" key="4">
    <source>
        <dbReference type="Google" id="ProtNLM"/>
    </source>
</evidence>
<accession>A0AAU9RGC4</accession>
<dbReference type="PANTHER" id="PTHR33385">
    <property type="entry name" value="PROTEIN XRI1"/>
    <property type="match status" value="1"/>
</dbReference>
<feature type="compositionally biased region" description="Polar residues" evidence="1">
    <location>
        <begin position="100"/>
        <end position="121"/>
    </location>
</feature>
<dbReference type="GO" id="GO:0007140">
    <property type="term" value="P:male meiotic nuclear division"/>
    <property type="evidence" value="ECO:0007669"/>
    <property type="project" value="InterPro"/>
</dbReference>
<dbReference type="Proteomes" id="UP000836841">
    <property type="component" value="Chromosome 1"/>
</dbReference>
<name>A0AAU9RGC4_THLAR</name>
<feature type="region of interest" description="Disordered" evidence="1">
    <location>
        <begin position="100"/>
        <end position="125"/>
    </location>
</feature>
<gene>
    <name evidence="2" type="ORF">TAV2_LOCUS1533</name>
</gene>
<organism evidence="2 3">
    <name type="scientific">Thlaspi arvense</name>
    <name type="common">Field penny-cress</name>
    <dbReference type="NCBI Taxonomy" id="13288"/>
    <lineage>
        <taxon>Eukaryota</taxon>
        <taxon>Viridiplantae</taxon>
        <taxon>Streptophyta</taxon>
        <taxon>Embryophyta</taxon>
        <taxon>Tracheophyta</taxon>
        <taxon>Spermatophyta</taxon>
        <taxon>Magnoliopsida</taxon>
        <taxon>eudicotyledons</taxon>
        <taxon>Gunneridae</taxon>
        <taxon>Pentapetalae</taxon>
        <taxon>rosids</taxon>
        <taxon>malvids</taxon>
        <taxon>Brassicales</taxon>
        <taxon>Brassicaceae</taxon>
        <taxon>Thlaspideae</taxon>
        <taxon>Thlaspi</taxon>
    </lineage>
</organism>
<sequence>MIMRGFWPCNALVDACGHTDESPEHISRSPEMGMIGDFSTGYLEDALIEFSVKSKRRRLSFNAEDKPNNHFDNSQNNWGLSENYSCTSSQFADESPNSSINICSDASNHSKNSVEPSSSTSKKNDYEKKRVVYPFGVVKPGGREEDVTLNDINKRILMPSARPVRHPVGAFACRPSVSAHGPGLSGKAVVAFTKIQTLGRGTITIIRTKG</sequence>
<dbReference type="InterPro" id="IPR039933">
    <property type="entry name" value="XRI1"/>
</dbReference>
<dbReference type="AlphaFoldDB" id="A0AAU9RGC4"/>
<evidence type="ECO:0000256" key="1">
    <source>
        <dbReference type="SAM" id="MobiDB-lite"/>
    </source>
</evidence>
<evidence type="ECO:0000313" key="3">
    <source>
        <dbReference type="Proteomes" id="UP000836841"/>
    </source>
</evidence>
<dbReference type="EMBL" id="OU466857">
    <property type="protein sequence ID" value="CAH2037683.1"/>
    <property type="molecule type" value="Genomic_DNA"/>
</dbReference>
<reference evidence="2 3" key="1">
    <citation type="submission" date="2022-03" db="EMBL/GenBank/DDBJ databases">
        <authorList>
            <person name="Nunn A."/>
            <person name="Chopra R."/>
            <person name="Nunn A."/>
            <person name="Contreras Garrido A."/>
        </authorList>
    </citation>
    <scope>NUCLEOTIDE SEQUENCE [LARGE SCALE GENOMIC DNA]</scope>
</reference>
<dbReference type="GO" id="GO:0007143">
    <property type="term" value="P:female meiotic nuclear division"/>
    <property type="evidence" value="ECO:0007669"/>
    <property type="project" value="InterPro"/>
</dbReference>
<evidence type="ECO:0000313" key="2">
    <source>
        <dbReference type="EMBL" id="CAH2037683.1"/>
    </source>
</evidence>
<protein>
    <recommendedName>
        <fullName evidence="4">Protein XRI1</fullName>
    </recommendedName>
</protein>
<dbReference type="PANTHER" id="PTHR33385:SF18">
    <property type="entry name" value="XRI1-LIKE PROTEIN"/>
    <property type="match status" value="1"/>
</dbReference>
<keyword evidence="3" id="KW-1185">Reference proteome</keyword>
<proteinExistence type="predicted"/>